<keyword evidence="5" id="KW-1185">Reference proteome</keyword>
<feature type="chain" id="PRO_5016705868" evidence="1">
    <location>
        <begin position="24"/>
        <end position="97"/>
    </location>
</feature>
<evidence type="ECO:0000313" key="2">
    <source>
        <dbReference type="EMBL" id="STQ91937.1"/>
    </source>
</evidence>
<accession>A0A377QAU5</accession>
<sequence>MKSTRLIALLAMAFALNTSFANSDDLSDGEIKKIDKSSGKITLKHGELKNLDMPGMTMVFTAKNLTQLEPLQAGDKVKFKAVSENGKLLVTEIQVAK</sequence>
<dbReference type="InterPro" id="IPR042230">
    <property type="entry name" value="CusF_sf"/>
</dbReference>
<dbReference type="Proteomes" id="UP000255108">
    <property type="component" value="Unassembled WGS sequence"/>
</dbReference>
<evidence type="ECO:0000313" key="4">
    <source>
        <dbReference type="Proteomes" id="UP000255108"/>
    </source>
</evidence>
<evidence type="ECO:0000313" key="3">
    <source>
        <dbReference type="EMBL" id="TCU81419.1"/>
    </source>
</evidence>
<dbReference type="InterPro" id="IPR021647">
    <property type="entry name" value="CusF_Ec"/>
</dbReference>
<name>A0A377QAU5_9NEIS</name>
<evidence type="ECO:0000313" key="5">
    <source>
        <dbReference type="Proteomes" id="UP000295794"/>
    </source>
</evidence>
<feature type="signal peptide" evidence="1">
    <location>
        <begin position="1"/>
        <end position="23"/>
    </location>
</feature>
<dbReference type="Proteomes" id="UP000295794">
    <property type="component" value="Unassembled WGS sequence"/>
</dbReference>
<dbReference type="EMBL" id="UGHR01000001">
    <property type="protein sequence ID" value="STQ91937.1"/>
    <property type="molecule type" value="Genomic_DNA"/>
</dbReference>
<gene>
    <name evidence="2" type="primary">cusF_1</name>
    <name evidence="3" type="ORF">EV682_12257</name>
    <name evidence="2" type="ORF">NCTC11159_03020</name>
</gene>
<dbReference type="EMBL" id="SMBT01000022">
    <property type="protein sequence ID" value="TCU81419.1"/>
    <property type="molecule type" value="Genomic_DNA"/>
</dbReference>
<dbReference type="AlphaFoldDB" id="A0A377QAU5"/>
<reference evidence="3 5" key="2">
    <citation type="submission" date="2019-03" db="EMBL/GenBank/DDBJ databases">
        <title>Genomic Encyclopedia of Type Strains, Phase IV (KMG-IV): sequencing the most valuable type-strain genomes for metagenomic binning, comparative biology and taxonomic classification.</title>
        <authorList>
            <person name="Goeker M."/>
        </authorList>
    </citation>
    <scope>NUCLEOTIDE SEQUENCE [LARGE SCALE GENOMIC DNA]</scope>
    <source>
        <strain evidence="3 5">DSM 3764</strain>
    </source>
</reference>
<reference evidence="2 4" key="1">
    <citation type="submission" date="2018-06" db="EMBL/GenBank/DDBJ databases">
        <authorList>
            <consortium name="Pathogen Informatics"/>
            <person name="Doyle S."/>
        </authorList>
    </citation>
    <scope>NUCLEOTIDE SEQUENCE [LARGE SCALE GENOMIC DNA]</scope>
    <source>
        <strain evidence="2 4">NCTC11159</strain>
    </source>
</reference>
<dbReference type="RefSeq" id="WP_115228125.1">
    <property type="nucleotide sequence ID" value="NZ_CAWOLO010000022.1"/>
</dbReference>
<dbReference type="Pfam" id="PF11604">
    <property type="entry name" value="CusF_Ec"/>
    <property type="match status" value="1"/>
</dbReference>
<organism evidence="2 4">
    <name type="scientific">Iodobacter fluviatilis</name>
    <dbReference type="NCBI Taxonomy" id="537"/>
    <lineage>
        <taxon>Bacteria</taxon>
        <taxon>Pseudomonadati</taxon>
        <taxon>Pseudomonadota</taxon>
        <taxon>Betaproteobacteria</taxon>
        <taxon>Neisseriales</taxon>
        <taxon>Chitinibacteraceae</taxon>
        <taxon>Iodobacter</taxon>
    </lineage>
</organism>
<keyword evidence="1" id="KW-0732">Signal</keyword>
<dbReference type="OrthoDB" id="9180744at2"/>
<protein>
    <submittedName>
        <fullName evidence="2">Cation efflux system protein CusF</fullName>
    </submittedName>
    <submittedName>
        <fullName evidence="3">Copper binding protein CusF</fullName>
    </submittedName>
</protein>
<proteinExistence type="predicted"/>
<dbReference type="Gene3D" id="2.40.50.320">
    <property type="entry name" value="Copper binding periplasmic protein CusF"/>
    <property type="match status" value="1"/>
</dbReference>
<evidence type="ECO:0000256" key="1">
    <source>
        <dbReference type="SAM" id="SignalP"/>
    </source>
</evidence>